<feature type="domain" description="Heterokaryon incompatibility" evidence="1">
    <location>
        <begin position="1"/>
        <end position="74"/>
    </location>
</feature>
<evidence type="ECO:0000313" key="3">
    <source>
        <dbReference type="Proteomes" id="UP000249619"/>
    </source>
</evidence>
<sequence>MGAIYSNAYCNFSATLAAELPVGLFFDRNLTHSKAFPVTIERQGHHFECFGFSVKALTHLNDESLMQRGWVLQERLLSPRTIYFGHQLSWECGQSLANELFPKGVPGGFGNYWGSNTPYKLSRLLNTDPTLATNPAFVSNTDDTEPSKSILYERWSEIVLTYSACELSFDTDILPAISGLAQQFGELLGDVYLAGLWQSTLLRNLLWSRSSAWKASDLIPRPHSYRAPSWSWASLKSPIIWLHPDHIVSTDLVALIDSSTTLASEDPFGQVTDGYVRLSGHLCLLQRHRYVATQHPDLGDWYDVEATGDVSKSPAGARFLIPFARAPAYSLPVSNTPERMYAGRIKGLVLEAIPGQAQNTFKRLGVFTHPCGEYRTEEERRDFPEFDGFDFDHSPRQVITIV</sequence>
<keyword evidence="3" id="KW-1185">Reference proteome</keyword>
<evidence type="ECO:0000259" key="1">
    <source>
        <dbReference type="Pfam" id="PF06985"/>
    </source>
</evidence>
<accession>A0A364MTF2</accession>
<dbReference type="OrthoDB" id="3695242at2759"/>
<gene>
    <name evidence="2" type="ORF">DDE83_008357</name>
</gene>
<evidence type="ECO:0000313" key="2">
    <source>
        <dbReference type="EMBL" id="RAR03082.1"/>
    </source>
</evidence>
<proteinExistence type="predicted"/>
<dbReference type="EMBL" id="QGDH01000193">
    <property type="protein sequence ID" value="RAR03082.1"/>
    <property type="molecule type" value="Genomic_DNA"/>
</dbReference>
<dbReference type="Pfam" id="PF06985">
    <property type="entry name" value="HET"/>
    <property type="match status" value="1"/>
</dbReference>
<reference evidence="3" key="1">
    <citation type="submission" date="2018-05" db="EMBL/GenBank/DDBJ databases">
        <title>Draft genome sequence of Stemphylium lycopersici strain CIDEFI 213.</title>
        <authorList>
            <person name="Medina R."/>
            <person name="Franco M.E.E."/>
            <person name="Lucentini C.G."/>
            <person name="Saparrat M.C.N."/>
            <person name="Balatti P.A."/>
        </authorList>
    </citation>
    <scope>NUCLEOTIDE SEQUENCE [LARGE SCALE GENOMIC DNA]</scope>
    <source>
        <strain evidence="3">CIDEFI 213</strain>
    </source>
</reference>
<dbReference type="AlphaFoldDB" id="A0A364MTF2"/>
<dbReference type="InterPro" id="IPR010730">
    <property type="entry name" value="HET"/>
</dbReference>
<protein>
    <submittedName>
        <fullName evidence="2">HET-domain-containing protein</fullName>
    </submittedName>
</protein>
<organism evidence="2 3">
    <name type="scientific">Stemphylium lycopersici</name>
    <name type="common">Tomato gray leaf spot disease fungus</name>
    <name type="synonym">Thyrospora lycopersici</name>
    <dbReference type="NCBI Taxonomy" id="183478"/>
    <lineage>
        <taxon>Eukaryota</taxon>
        <taxon>Fungi</taxon>
        <taxon>Dikarya</taxon>
        <taxon>Ascomycota</taxon>
        <taxon>Pezizomycotina</taxon>
        <taxon>Dothideomycetes</taxon>
        <taxon>Pleosporomycetidae</taxon>
        <taxon>Pleosporales</taxon>
        <taxon>Pleosporineae</taxon>
        <taxon>Pleosporaceae</taxon>
        <taxon>Stemphylium</taxon>
    </lineage>
</organism>
<dbReference type="PANTHER" id="PTHR33112:SF15">
    <property type="entry name" value="HETEROKARYON INCOMPATIBILITY DOMAIN-CONTAINING PROTEIN"/>
    <property type="match status" value="1"/>
</dbReference>
<comment type="caution">
    <text evidence="2">The sequence shown here is derived from an EMBL/GenBank/DDBJ whole genome shotgun (WGS) entry which is preliminary data.</text>
</comment>
<dbReference type="Proteomes" id="UP000249619">
    <property type="component" value="Unassembled WGS sequence"/>
</dbReference>
<name>A0A364MTF2_STELY</name>
<dbReference type="STRING" id="183478.A0A364MTF2"/>
<dbReference type="PANTHER" id="PTHR33112">
    <property type="entry name" value="DOMAIN PROTEIN, PUTATIVE-RELATED"/>
    <property type="match status" value="1"/>
</dbReference>